<dbReference type="EC" id="1.4.3.4" evidence="6"/>
<feature type="domain" description="Amine oxidase" evidence="5">
    <location>
        <begin position="22"/>
        <end position="454"/>
    </location>
</feature>
<accession>A0A2H1L5S5</accession>
<evidence type="ECO:0000256" key="2">
    <source>
        <dbReference type="ARBA" id="ARBA00005995"/>
    </source>
</evidence>
<dbReference type="InterPro" id="IPR001613">
    <property type="entry name" value="Flavin_amine_oxidase"/>
</dbReference>
<gene>
    <name evidence="6" type="ORF">BJEO58_01858</name>
</gene>
<dbReference type="GO" id="GO:0097621">
    <property type="term" value="F:monoamine oxidase activity"/>
    <property type="evidence" value="ECO:0007669"/>
    <property type="project" value="UniProtKB-EC"/>
</dbReference>
<dbReference type="PANTHER" id="PTHR43563:SF1">
    <property type="entry name" value="AMINE OXIDASE [FLAVIN-CONTAINING] B"/>
    <property type="match status" value="1"/>
</dbReference>
<dbReference type="Pfam" id="PF01593">
    <property type="entry name" value="Amino_oxidase"/>
    <property type="match status" value="1"/>
</dbReference>
<dbReference type="SUPFAM" id="SSF54373">
    <property type="entry name" value="FAD-linked reductases, C-terminal domain"/>
    <property type="match status" value="1"/>
</dbReference>
<dbReference type="Gene3D" id="1.10.405.10">
    <property type="entry name" value="Guanine Nucleotide Dissociation Inhibitor, domain 1"/>
    <property type="match status" value="1"/>
</dbReference>
<feature type="binding site" evidence="4">
    <location>
        <position position="431"/>
    </location>
    <ligand>
        <name>FAD</name>
        <dbReference type="ChEBI" id="CHEBI:57692"/>
    </ligand>
</feature>
<dbReference type="AlphaFoldDB" id="A0A2H1L5S5"/>
<proteinExistence type="inferred from homology"/>
<dbReference type="Proteomes" id="UP000234462">
    <property type="component" value="Unassembled WGS sequence"/>
</dbReference>
<dbReference type="EMBL" id="FXZM01000008">
    <property type="protein sequence ID" value="SMY12264.1"/>
    <property type="molecule type" value="Genomic_DNA"/>
</dbReference>
<evidence type="ECO:0000256" key="1">
    <source>
        <dbReference type="ARBA" id="ARBA00001974"/>
    </source>
</evidence>
<dbReference type="RefSeq" id="WP_101589205.1">
    <property type="nucleotide sequence ID" value="NZ_FXZM01000008.1"/>
</dbReference>
<keyword evidence="7" id="KW-1185">Reference proteome</keyword>
<dbReference type="PRINTS" id="PR00757">
    <property type="entry name" value="AMINEOXDASEF"/>
</dbReference>
<name>A0A2H1L5S5_9MICO</name>
<organism evidence="6 7">
    <name type="scientific">Brevibacterium jeotgali</name>
    <dbReference type="NCBI Taxonomy" id="1262550"/>
    <lineage>
        <taxon>Bacteria</taxon>
        <taxon>Bacillati</taxon>
        <taxon>Actinomycetota</taxon>
        <taxon>Actinomycetes</taxon>
        <taxon>Micrococcales</taxon>
        <taxon>Brevibacteriaceae</taxon>
        <taxon>Brevibacterium</taxon>
    </lineage>
</organism>
<feature type="binding site" evidence="4">
    <location>
        <begin position="42"/>
        <end position="43"/>
    </location>
    <ligand>
        <name>FAD</name>
        <dbReference type="ChEBI" id="CHEBI:57692"/>
    </ligand>
</feature>
<dbReference type="InterPro" id="IPR002937">
    <property type="entry name" value="Amino_oxidase"/>
</dbReference>
<dbReference type="Gene3D" id="3.90.660.10">
    <property type="match status" value="1"/>
</dbReference>
<evidence type="ECO:0000256" key="3">
    <source>
        <dbReference type="ARBA" id="ARBA00023002"/>
    </source>
</evidence>
<comment type="cofactor">
    <cofactor evidence="1">
        <name>FAD</name>
        <dbReference type="ChEBI" id="CHEBI:57692"/>
    </cofactor>
</comment>
<feature type="binding site" evidence="4">
    <location>
        <position position="348"/>
    </location>
    <ligand>
        <name>substrate</name>
    </ligand>
</feature>
<comment type="similarity">
    <text evidence="2">Belongs to the flavin monoamine oxidase family.</text>
</comment>
<keyword evidence="3 6" id="KW-0560">Oxidoreductase</keyword>
<evidence type="ECO:0000256" key="4">
    <source>
        <dbReference type="PIRSR" id="PIRSR601613-1"/>
    </source>
</evidence>
<evidence type="ECO:0000259" key="5">
    <source>
        <dbReference type="Pfam" id="PF01593"/>
    </source>
</evidence>
<dbReference type="SUPFAM" id="SSF51905">
    <property type="entry name" value="FAD/NAD(P)-binding domain"/>
    <property type="match status" value="1"/>
</dbReference>
<evidence type="ECO:0000313" key="7">
    <source>
        <dbReference type="Proteomes" id="UP000234462"/>
    </source>
</evidence>
<dbReference type="InterPro" id="IPR050703">
    <property type="entry name" value="Flavin_MAO"/>
</dbReference>
<reference evidence="7" key="1">
    <citation type="submission" date="2017-03" db="EMBL/GenBank/DDBJ databases">
        <authorList>
            <person name="Monnet C."/>
        </authorList>
    </citation>
    <scope>NUCLEOTIDE SEQUENCE [LARGE SCALE GENOMIC DNA]</scope>
    <source>
        <strain evidence="7">SJ5-8</strain>
    </source>
</reference>
<protein>
    <submittedName>
        <fullName evidence="6">Monoamine oxidase</fullName>
        <ecNumber evidence="6">1.4.3.4</ecNumber>
    </submittedName>
</protein>
<dbReference type="PANTHER" id="PTHR43563">
    <property type="entry name" value="AMINE OXIDASE"/>
    <property type="match status" value="1"/>
</dbReference>
<dbReference type="InterPro" id="IPR036188">
    <property type="entry name" value="FAD/NAD-bd_sf"/>
</dbReference>
<sequence length="467" mass="49803">MTPLHATASDLTCDVVVVGAGIAGLTAAERLVGAGLDVRVVEARDRVGGRTEGGEFASGTVIELGGQWVGPTQDEVLALAARLGLETFTVYDEGASLLFADGGRTEGEDDAFGLGGEAARAFADLVELIDRTAATIDREAPWDSADAVHLDRMTAAQWLDVHCGHADARAFMDTMLASILAADADEYSALHLLFYLGSGGGLHRMMLTIGGAQESRVRGGTHQLSERLAEALGDRVLLDEEVLRISGWDAEVAAVTTSHRTLRCDRVVVAVPPTMATRMSYDPPLPAGRDIAQSHMMPGSVLKFQIEYPRPFWREEGLSGTVMSLDHGVSLVYDNCVPDSDAGILVAFVEGAHARALHTLDDQERDRRVIDDLTAFFGDAAARPTEVLQRNWSEEQYTRGCYGGRFATGLWTTVGAHLAAPCGLIHWAGAETAAVWNGYIDGAIRSGQRVAAEVAALSPAAPTTSYR</sequence>
<dbReference type="OrthoDB" id="337830at2"/>
<feature type="binding site" evidence="4">
    <location>
        <position position="242"/>
    </location>
    <ligand>
        <name>FAD</name>
        <dbReference type="ChEBI" id="CHEBI:57692"/>
    </ligand>
</feature>
<evidence type="ECO:0000313" key="6">
    <source>
        <dbReference type="EMBL" id="SMY12264.1"/>
    </source>
</evidence>
<dbReference type="Gene3D" id="3.50.50.60">
    <property type="entry name" value="FAD/NAD(P)-binding domain"/>
    <property type="match status" value="1"/>
</dbReference>